<dbReference type="GO" id="GO:0048245">
    <property type="term" value="P:eosinophil chemotaxis"/>
    <property type="evidence" value="ECO:0007669"/>
    <property type="project" value="TreeGrafter"/>
</dbReference>
<dbReference type="Gene3D" id="2.40.50.40">
    <property type="match status" value="1"/>
</dbReference>
<evidence type="ECO:0000259" key="5">
    <source>
        <dbReference type="SMART" id="SM00199"/>
    </source>
</evidence>
<dbReference type="InterPro" id="IPR036048">
    <property type="entry name" value="Interleukin_8-like_sf"/>
</dbReference>
<accession>A0A8C7BRX3</accession>
<keyword evidence="2" id="KW-0202">Cytokine</keyword>
<keyword evidence="4" id="KW-0732">Signal</keyword>
<organism evidence="6 7">
    <name type="scientific">Neovison vison</name>
    <name type="common">American mink</name>
    <name type="synonym">Mustela vison</name>
    <dbReference type="NCBI Taxonomy" id="452646"/>
    <lineage>
        <taxon>Eukaryota</taxon>
        <taxon>Metazoa</taxon>
        <taxon>Chordata</taxon>
        <taxon>Craniata</taxon>
        <taxon>Vertebrata</taxon>
        <taxon>Euteleostomi</taxon>
        <taxon>Mammalia</taxon>
        <taxon>Eutheria</taxon>
        <taxon>Laurasiatheria</taxon>
        <taxon>Carnivora</taxon>
        <taxon>Caniformia</taxon>
        <taxon>Musteloidea</taxon>
        <taxon>Mustelidae</taxon>
        <taxon>Mustelinae</taxon>
        <taxon>Neogale</taxon>
    </lineage>
</organism>
<evidence type="ECO:0000256" key="1">
    <source>
        <dbReference type="ARBA" id="ARBA00022500"/>
    </source>
</evidence>
<name>A0A8C7BRX3_NEOVI</name>
<proteinExistence type="predicted"/>
<feature type="chain" id="PRO_5034222348" description="Chemokine interleukin-8-like domain-containing protein" evidence="4">
    <location>
        <begin position="23"/>
        <end position="178"/>
    </location>
</feature>
<dbReference type="GO" id="GO:0008009">
    <property type="term" value="F:chemokine activity"/>
    <property type="evidence" value="ECO:0007669"/>
    <property type="project" value="InterPro"/>
</dbReference>
<dbReference type="GO" id="GO:0070098">
    <property type="term" value="P:chemokine-mediated signaling pathway"/>
    <property type="evidence" value="ECO:0007669"/>
    <property type="project" value="TreeGrafter"/>
</dbReference>
<dbReference type="PANTHER" id="PTHR12015">
    <property type="entry name" value="SMALL INDUCIBLE CYTOKINE A"/>
    <property type="match status" value="1"/>
</dbReference>
<dbReference type="Proteomes" id="UP000694425">
    <property type="component" value="Unplaced"/>
</dbReference>
<dbReference type="SUPFAM" id="SSF54117">
    <property type="entry name" value="Interleukin 8-like chemokines"/>
    <property type="match status" value="1"/>
</dbReference>
<feature type="domain" description="Chemokine interleukin-8-like" evidence="5">
    <location>
        <begin position="26"/>
        <end position="88"/>
    </location>
</feature>
<evidence type="ECO:0000313" key="6">
    <source>
        <dbReference type="Ensembl" id="ENSNVIP00000022609.1"/>
    </source>
</evidence>
<evidence type="ECO:0000313" key="7">
    <source>
        <dbReference type="Proteomes" id="UP000694425"/>
    </source>
</evidence>
<feature type="signal peptide" evidence="4">
    <location>
        <begin position="1"/>
        <end position="22"/>
    </location>
</feature>
<dbReference type="Ensembl" id="ENSNVIT00000026303.1">
    <property type="protein sequence ID" value="ENSNVIP00000022609.1"/>
    <property type="gene ID" value="ENSNVIG00000017604.1"/>
</dbReference>
<dbReference type="GO" id="GO:0048020">
    <property type="term" value="F:CCR chemokine receptor binding"/>
    <property type="evidence" value="ECO:0007669"/>
    <property type="project" value="TreeGrafter"/>
</dbReference>
<dbReference type="GO" id="GO:0030335">
    <property type="term" value="P:positive regulation of cell migration"/>
    <property type="evidence" value="ECO:0007669"/>
    <property type="project" value="TreeGrafter"/>
</dbReference>
<dbReference type="GO" id="GO:0005615">
    <property type="term" value="C:extracellular space"/>
    <property type="evidence" value="ECO:0007669"/>
    <property type="project" value="UniProtKB-KW"/>
</dbReference>
<dbReference type="GO" id="GO:0006954">
    <property type="term" value="P:inflammatory response"/>
    <property type="evidence" value="ECO:0007669"/>
    <property type="project" value="TreeGrafter"/>
</dbReference>
<dbReference type="InterPro" id="IPR039809">
    <property type="entry name" value="Chemokine_b/g/d"/>
</dbReference>
<evidence type="ECO:0000256" key="2">
    <source>
        <dbReference type="ARBA" id="ARBA00022514"/>
    </source>
</evidence>
<keyword evidence="1" id="KW-0145">Chemotaxis</keyword>
<sequence>MNPRLLLCLVASLVGAWSTIHAQGVSEDCCLDYHRCVRPHRLLLAQSYRRQEVSGSCNLPAVIFFLPKNKVLCANPRDSWVQKMTDLLDAGNKTFPKHLRRHFHGATGPGTSHMVRKREPLSSGPVNPTRAASGGHWQPGFVSVMSLKFTLGLWLPTPGRKVAFTYVSPACFLLQAPG</sequence>
<dbReference type="AlphaFoldDB" id="A0A8C7BRX3"/>
<dbReference type="Pfam" id="PF00048">
    <property type="entry name" value="IL8"/>
    <property type="match status" value="1"/>
</dbReference>
<dbReference type="SMART" id="SM00199">
    <property type="entry name" value="SCY"/>
    <property type="match status" value="1"/>
</dbReference>
<dbReference type="InterPro" id="IPR001811">
    <property type="entry name" value="Chemokine_IL8-like_dom"/>
</dbReference>
<dbReference type="PANTHER" id="PTHR12015:SF70">
    <property type="entry name" value="C-C MOTIF CHEMOKINE 25"/>
    <property type="match status" value="1"/>
</dbReference>
<evidence type="ECO:0000256" key="3">
    <source>
        <dbReference type="SAM" id="MobiDB-lite"/>
    </source>
</evidence>
<evidence type="ECO:0000256" key="4">
    <source>
        <dbReference type="SAM" id="SignalP"/>
    </source>
</evidence>
<dbReference type="GO" id="GO:0061844">
    <property type="term" value="P:antimicrobial humoral immune response mediated by antimicrobial peptide"/>
    <property type="evidence" value="ECO:0007669"/>
    <property type="project" value="TreeGrafter"/>
</dbReference>
<protein>
    <recommendedName>
        <fullName evidence="5">Chemokine interleukin-8-like domain-containing protein</fullName>
    </recommendedName>
</protein>
<feature type="region of interest" description="Disordered" evidence="3">
    <location>
        <begin position="106"/>
        <end position="133"/>
    </location>
</feature>
<reference evidence="6" key="1">
    <citation type="submission" date="2025-08" db="UniProtKB">
        <authorList>
            <consortium name="Ensembl"/>
        </authorList>
    </citation>
    <scope>IDENTIFICATION</scope>
</reference>
<keyword evidence="7" id="KW-1185">Reference proteome</keyword>
<reference evidence="6" key="2">
    <citation type="submission" date="2025-09" db="UniProtKB">
        <authorList>
            <consortium name="Ensembl"/>
        </authorList>
    </citation>
    <scope>IDENTIFICATION</scope>
</reference>
<dbReference type="GeneTree" id="ENSGT01140000283608"/>